<dbReference type="Proteomes" id="UP000199213">
    <property type="component" value="Unassembled WGS sequence"/>
</dbReference>
<feature type="domain" description="Enoyl reductase FAD binding" evidence="11">
    <location>
        <begin position="329"/>
        <end position="390"/>
    </location>
</feature>
<evidence type="ECO:0000256" key="5">
    <source>
        <dbReference type="ARBA" id="ARBA00022832"/>
    </source>
</evidence>
<dbReference type="InterPro" id="IPR024906">
    <property type="entry name" value="Eno_Rdtase_FAD-bd_dom"/>
</dbReference>
<dbReference type="Gene3D" id="3.40.50.720">
    <property type="entry name" value="NAD(P)-binding Rossmann-like Domain"/>
    <property type="match status" value="1"/>
</dbReference>
<evidence type="ECO:0000259" key="11">
    <source>
        <dbReference type="Pfam" id="PF07055"/>
    </source>
</evidence>
<evidence type="ECO:0000256" key="1">
    <source>
        <dbReference type="ARBA" id="ARBA00005189"/>
    </source>
</evidence>
<evidence type="ECO:0000256" key="8">
    <source>
        <dbReference type="ARBA" id="ARBA00023098"/>
    </source>
</evidence>
<name>A0A1G8VZW0_ACTMZ</name>
<evidence type="ECO:0000313" key="15">
    <source>
        <dbReference type="Proteomes" id="UP000199213"/>
    </source>
</evidence>
<evidence type="ECO:0000256" key="10">
    <source>
        <dbReference type="ARBA" id="ARBA00048302"/>
    </source>
</evidence>
<keyword evidence="5" id="KW-0276">Fatty acid metabolism</keyword>
<keyword evidence="7" id="KW-0520">NAD</keyword>
<dbReference type="GO" id="GO:0050343">
    <property type="term" value="F:trans-2-enoyl-CoA reductase (NADH) activity"/>
    <property type="evidence" value="ECO:0007669"/>
    <property type="project" value="UniProtKB-EC"/>
</dbReference>
<evidence type="ECO:0000256" key="4">
    <source>
        <dbReference type="ARBA" id="ARBA00022516"/>
    </source>
</evidence>
<evidence type="ECO:0000256" key="2">
    <source>
        <dbReference type="ARBA" id="ARBA00011245"/>
    </source>
</evidence>
<dbReference type="PANTHER" id="PTHR37480:SF1">
    <property type="entry name" value="ENOYL-[ACYL-CARRIER-PROTEIN] REDUCTASE [NADH]"/>
    <property type="match status" value="1"/>
</dbReference>
<evidence type="ECO:0000256" key="9">
    <source>
        <dbReference type="ARBA" id="ARBA00023160"/>
    </source>
</evidence>
<feature type="domain" description="Trans-2-enoyl-CoA reductase-like NAD(P)H binding" evidence="13">
    <location>
        <begin position="5"/>
        <end position="84"/>
    </location>
</feature>
<keyword evidence="8" id="KW-0443">Lipid metabolism</keyword>
<evidence type="ECO:0000259" key="13">
    <source>
        <dbReference type="Pfam" id="PF12242"/>
    </source>
</evidence>
<dbReference type="InterPro" id="IPR010758">
    <property type="entry name" value="Trans-2-enoyl-CoA_reductase"/>
</dbReference>
<dbReference type="OrthoDB" id="9802260at2"/>
<comment type="subunit">
    <text evidence="2">Monomer.</text>
</comment>
<evidence type="ECO:0000256" key="7">
    <source>
        <dbReference type="ARBA" id="ARBA00023027"/>
    </source>
</evidence>
<evidence type="ECO:0000259" key="12">
    <source>
        <dbReference type="Pfam" id="PF12241"/>
    </source>
</evidence>
<dbReference type="GO" id="GO:0006633">
    <property type="term" value="P:fatty acid biosynthetic process"/>
    <property type="evidence" value="ECO:0007669"/>
    <property type="project" value="UniProtKB-KW"/>
</dbReference>
<dbReference type="EC" id="1.3.1.44" evidence="3"/>
<proteinExistence type="predicted"/>
<keyword evidence="15" id="KW-1185">Reference proteome</keyword>
<keyword evidence="9" id="KW-0275">Fatty acid biosynthesis</keyword>
<dbReference type="Pfam" id="PF12242">
    <property type="entry name" value="Eno-Rase_NADH_b"/>
    <property type="match status" value="1"/>
</dbReference>
<reference evidence="15" key="1">
    <citation type="submission" date="2016-10" db="EMBL/GenBank/DDBJ databases">
        <authorList>
            <person name="Varghese N."/>
            <person name="Submissions S."/>
        </authorList>
    </citation>
    <scope>NUCLEOTIDE SEQUENCE [LARGE SCALE GENOMIC DNA]</scope>
    <source>
        <strain evidence="15">DSM 45460</strain>
    </source>
</reference>
<evidence type="ECO:0000256" key="6">
    <source>
        <dbReference type="ARBA" id="ARBA00023002"/>
    </source>
</evidence>
<dbReference type="Pfam" id="PF12241">
    <property type="entry name" value="Enoyl_reductase"/>
    <property type="match status" value="1"/>
</dbReference>
<comment type="catalytic activity">
    <reaction evidence="10">
        <text>a 2,3-saturated acyl-CoA + NAD(+) = a (2E)-enoyl-CoA + NADH + H(+)</text>
        <dbReference type="Rhea" id="RHEA:18177"/>
        <dbReference type="ChEBI" id="CHEBI:15378"/>
        <dbReference type="ChEBI" id="CHEBI:57540"/>
        <dbReference type="ChEBI" id="CHEBI:57945"/>
        <dbReference type="ChEBI" id="CHEBI:58856"/>
        <dbReference type="ChEBI" id="CHEBI:65111"/>
        <dbReference type="EC" id="1.3.1.44"/>
    </reaction>
</comment>
<evidence type="ECO:0000256" key="3">
    <source>
        <dbReference type="ARBA" id="ARBA00011983"/>
    </source>
</evidence>
<protein>
    <recommendedName>
        <fullName evidence="3">trans-2-enoyl-CoA reductase (NAD(+))</fullName>
        <ecNumber evidence="3">1.3.1.44</ecNumber>
    </recommendedName>
</protein>
<dbReference type="RefSeq" id="WP_092625824.1">
    <property type="nucleotide sequence ID" value="NZ_FNFM01000001.1"/>
</dbReference>
<gene>
    <name evidence="14" type="ORF">SAMN04487820_101438</name>
</gene>
<dbReference type="EMBL" id="FNFM01000001">
    <property type="protein sequence ID" value="SDJ71519.1"/>
    <property type="molecule type" value="Genomic_DNA"/>
</dbReference>
<dbReference type="AlphaFoldDB" id="A0A1G8VZW0"/>
<dbReference type="GO" id="GO:0051287">
    <property type="term" value="F:NAD binding"/>
    <property type="evidence" value="ECO:0007669"/>
    <property type="project" value="TreeGrafter"/>
</dbReference>
<dbReference type="GO" id="GO:0004318">
    <property type="term" value="F:enoyl-[acyl-carrier-protein] reductase (NADH) activity"/>
    <property type="evidence" value="ECO:0007669"/>
    <property type="project" value="TreeGrafter"/>
</dbReference>
<keyword evidence="4" id="KW-0444">Lipid biosynthesis</keyword>
<evidence type="ECO:0000313" key="14">
    <source>
        <dbReference type="EMBL" id="SDJ71519.1"/>
    </source>
</evidence>
<keyword evidence="6" id="KW-0560">Oxidoreductase</keyword>
<organism evidence="14 15">
    <name type="scientific">Actinopolyspora mzabensis</name>
    <dbReference type="NCBI Taxonomy" id="995066"/>
    <lineage>
        <taxon>Bacteria</taxon>
        <taxon>Bacillati</taxon>
        <taxon>Actinomycetota</taxon>
        <taxon>Actinomycetes</taxon>
        <taxon>Actinopolysporales</taxon>
        <taxon>Actinopolysporaceae</taxon>
        <taxon>Actinopolyspora</taxon>
    </lineage>
</organism>
<accession>A0A1G8VZW0</accession>
<feature type="domain" description="Trans-2-enoyl-CoA reductase catalytic" evidence="12">
    <location>
        <begin position="86"/>
        <end position="319"/>
    </location>
</feature>
<dbReference type="Pfam" id="PF07055">
    <property type="entry name" value="Eno-Rase_FAD_bd"/>
    <property type="match status" value="1"/>
</dbReference>
<dbReference type="InterPro" id="IPR050048">
    <property type="entry name" value="FabV-like_NADH_b"/>
</dbReference>
<dbReference type="InterPro" id="IPR024910">
    <property type="entry name" value="Enoyl-CoA_Rdtase_cat_dom"/>
</dbReference>
<dbReference type="PANTHER" id="PTHR37480">
    <property type="entry name" value="ENOYL-[ACYL-CARRIER-PROTEIN] REDUCTASE [NADH]"/>
    <property type="match status" value="1"/>
</dbReference>
<sequence length="402" mass="43818">MAARVVSPRGRGFLLFEAHPDGCARQVSELWEQVPVLDTAAWERRPVALILGNSSGYGMAATIAGLARYGIQGVAVSMEKAPTERRTASAGWYRTRAMARCAERTGTAMSWLNADCFTDETKDRVCDLLAERYGPVDYLVYSVAAPRRRDPDTGDTHSSVIKPIGAEYATKTLEFDDDGATAVRTVGVPSATDEEIASTVKVMGGEDWQRWVRALADRELLANGVRTVALTYIGSELTAPIYRSGTIGRAKSHLETTARQLDDWLESYCGGGAATSVNGAAVTQSSSAIPGIGLYISLLRGALGAAVHSPLHQLVRLWDHLAGVAGAPVDRDDRIRLDDWELAESVQHGLADRWDRVETTNLSELAAPEWFAGEVRRLYGFDVAGIDYQEHTDPELPWPDRQ</sequence>
<dbReference type="NCBIfam" id="NF010177">
    <property type="entry name" value="PRK13656.1"/>
    <property type="match status" value="1"/>
</dbReference>
<comment type="pathway">
    <text evidence="1">Lipid metabolism.</text>
</comment>